<evidence type="ECO:0000256" key="1">
    <source>
        <dbReference type="SAM" id="MobiDB-lite"/>
    </source>
</evidence>
<feature type="region of interest" description="Disordered" evidence="1">
    <location>
        <begin position="22"/>
        <end position="43"/>
    </location>
</feature>
<feature type="region of interest" description="Disordered" evidence="1">
    <location>
        <begin position="64"/>
        <end position="112"/>
    </location>
</feature>
<gene>
    <name evidence="2" type="ORF">P7K49_021807</name>
</gene>
<dbReference type="EMBL" id="JASSZA010000010">
    <property type="protein sequence ID" value="KAK2100459.1"/>
    <property type="molecule type" value="Genomic_DNA"/>
</dbReference>
<evidence type="ECO:0000313" key="2">
    <source>
        <dbReference type="EMBL" id="KAK2100459.1"/>
    </source>
</evidence>
<evidence type="ECO:0000313" key="3">
    <source>
        <dbReference type="Proteomes" id="UP001266305"/>
    </source>
</evidence>
<keyword evidence="3" id="KW-1185">Reference proteome</keyword>
<dbReference type="Proteomes" id="UP001266305">
    <property type="component" value="Unassembled WGS sequence"/>
</dbReference>
<feature type="compositionally biased region" description="Low complexity" evidence="1">
    <location>
        <begin position="74"/>
        <end position="103"/>
    </location>
</feature>
<accession>A0ABQ9UTN9</accession>
<sequence length="150" mass="15251">MGKPALSTTEVYEALARCALRRLKADPGRRRSPSARPSWPPDACCSRLGSRWGRSLSCSSLRRVLEPEPDTEPDSTAAAPSQPAPAAATTTTTSVTAAAAPDDSSSEGKGRFPRPACCGPACCGPAGGATVGSGPQKDQARLCALGSGLP</sequence>
<protein>
    <submittedName>
        <fullName evidence="2">Uncharacterized protein</fullName>
    </submittedName>
</protein>
<proteinExistence type="predicted"/>
<organism evidence="2 3">
    <name type="scientific">Saguinus oedipus</name>
    <name type="common">Cotton-top tamarin</name>
    <name type="synonym">Oedipomidas oedipus</name>
    <dbReference type="NCBI Taxonomy" id="9490"/>
    <lineage>
        <taxon>Eukaryota</taxon>
        <taxon>Metazoa</taxon>
        <taxon>Chordata</taxon>
        <taxon>Craniata</taxon>
        <taxon>Vertebrata</taxon>
        <taxon>Euteleostomi</taxon>
        <taxon>Mammalia</taxon>
        <taxon>Eutheria</taxon>
        <taxon>Euarchontoglires</taxon>
        <taxon>Primates</taxon>
        <taxon>Haplorrhini</taxon>
        <taxon>Platyrrhini</taxon>
        <taxon>Cebidae</taxon>
        <taxon>Callitrichinae</taxon>
        <taxon>Saguinus</taxon>
    </lineage>
</organism>
<reference evidence="2 3" key="1">
    <citation type="submission" date="2023-05" db="EMBL/GenBank/DDBJ databases">
        <title>B98-5 Cell Line De Novo Hybrid Assembly: An Optical Mapping Approach.</title>
        <authorList>
            <person name="Kananen K."/>
            <person name="Auerbach J.A."/>
            <person name="Kautto E."/>
            <person name="Blachly J.S."/>
        </authorList>
    </citation>
    <scope>NUCLEOTIDE SEQUENCE [LARGE SCALE GENOMIC DNA]</scope>
    <source>
        <strain evidence="2">B95-8</strain>
        <tissue evidence="2">Cell line</tissue>
    </source>
</reference>
<comment type="caution">
    <text evidence="2">The sequence shown here is derived from an EMBL/GenBank/DDBJ whole genome shotgun (WGS) entry which is preliminary data.</text>
</comment>
<name>A0ABQ9UTN9_SAGOE</name>